<name>A0A1F4ZR89_9BACT</name>
<proteinExistence type="inferred from homology"/>
<organism evidence="3 4">
    <name type="scientific">Candidatus Amesbacteria bacterium RIFOXYB1_FULL_47_9</name>
    <dbReference type="NCBI Taxonomy" id="1797266"/>
    <lineage>
        <taxon>Bacteria</taxon>
        <taxon>Candidatus Amesiibacteriota</taxon>
    </lineage>
</organism>
<dbReference type="PANTHER" id="PTHR34477:SF1">
    <property type="entry name" value="UPF0213 PROTEIN YHBQ"/>
    <property type="match status" value="1"/>
</dbReference>
<accession>A0A1F4ZR89</accession>
<dbReference type="InterPro" id="IPR000305">
    <property type="entry name" value="GIY-YIG_endonuc"/>
</dbReference>
<comment type="similarity">
    <text evidence="1">Belongs to the UPF0213 family.</text>
</comment>
<evidence type="ECO:0000313" key="4">
    <source>
        <dbReference type="Proteomes" id="UP000178188"/>
    </source>
</evidence>
<evidence type="ECO:0000313" key="3">
    <source>
        <dbReference type="EMBL" id="OGD08953.1"/>
    </source>
</evidence>
<dbReference type="Proteomes" id="UP000178188">
    <property type="component" value="Unassembled WGS sequence"/>
</dbReference>
<dbReference type="Pfam" id="PF01541">
    <property type="entry name" value="GIY-YIG"/>
    <property type="match status" value="1"/>
</dbReference>
<dbReference type="InterPro" id="IPR050190">
    <property type="entry name" value="UPF0213_domain"/>
</dbReference>
<sequence length="83" mass="10126">MFYVYFLENKDKNSYVGCTNDLKDRLERHNKGYVEATKDKRPWKLVAYFAFSEEKVAFRFEKYMKTGSGREFIKRHIKWNDIV</sequence>
<evidence type="ECO:0000256" key="1">
    <source>
        <dbReference type="ARBA" id="ARBA00007435"/>
    </source>
</evidence>
<evidence type="ECO:0000259" key="2">
    <source>
        <dbReference type="PROSITE" id="PS50164"/>
    </source>
</evidence>
<comment type="caution">
    <text evidence="3">The sequence shown here is derived from an EMBL/GenBank/DDBJ whole genome shotgun (WGS) entry which is preliminary data.</text>
</comment>
<reference evidence="3 4" key="1">
    <citation type="journal article" date="2016" name="Nat. Commun.">
        <title>Thousands of microbial genomes shed light on interconnected biogeochemical processes in an aquifer system.</title>
        <authorList>
            <person name="Anantharaman K."/>
            <person name="Brown C.T."/>
            <person name="Hug L.A."/>
            <person name="Sharon I."/>
            <person name="Castelle C.J."/>
            <person name="Probst A.J."/>
            <person name="Thomas B.C."/>
            <person name="Singh A."/>
            <person name="Wilkins M.J."/>
            <person name="Karaoz U."/>
            <person name="Brodie E.L."/>
            <person name="Williams K.H."/>
            <person name="Hubbard S.S."/>
            <person name="Banfield J.F."/>
        </authorList>
    </citation>
    <scope>NUCLEOTIDE SEQUENCE [LARGE SCALE GENOMIC DNA]</scope>
</reference>
<dbReference type="Gene3D" id="3.40.1440.10">
    <property type="entry name" value="GIY-YIG endonuclease"/>
    <property type="match status" value="1"/>
</dbReference>
<dbReference type="SUPFAM" id="SSF82771">
    <property type="entry name" value="GIY-YIG endonuclease"/>
    <property type="match status" value="1"/>
</dbReference>
<dbReference type="AlphaFoldDB" id="A0A1F4ZR89"/>
<gene>
    <name evidence="3" type="ORF">A2395_02485</name>
</gene>
<dbReference type="PROSITE" id="PS50164">
    <property type="entry name" value="GIY_YIG"/>
    <property type="match status" value="1"/>
</dbReference>
<dbReference type="EMBL" id="MEXU01000065">
    <property type="protein sequence ID" value="OGD08953.1"/>
    <property type="molecule type" value="Genomic_DNA"/>
</dbReference>
<dbReference type="InterPro" id="IPR035901">
    <property type="entry name" value="GIY-YIG_endonuc_sf"/>
</dbReference>
<feature type="domain" description="GIY-YIG" evidence="2">
    <location>
        <begin position="1"/>
        <end position="74"/>
    </location>
</feature>
<dbReference type="PANTHER" id="PTHR34477">
    <property type="entry name" value="UPF0213 PROTEIN YHBQ"/>
    <property type="match status" value="1"/>
</dbReference>
<protein>
    <recommendedName>
        <fullName evidence="2">GIY-YIG domain-containing protein</fullName>
    </recommendedName>
</protein>